<dbReference type="AlphaFoldDB" id="A0A137P4H1"/>
<dbReference type="STRING" id="796925.A0A137P4H1"/>
<evidence type="ECO:0000313" key="5">
    <source>
        <dbReference type="Proteomes" id="UP000070444"/>
    </source>
</evidence>
<feature type="transmembrane region" description="Helical" evidence="2">
    <location>
        <begin position="12"/>
        <end position="35"/>
    </location>
</feature>
<dbReference type="InterPro" id="IPR029044">
    <property type="entry name" value="Nucleotide-diphossugar_trans"/>
</dbReference>
<feature type="domain" description="Glycosyltransferase 2-like" evidence="3">
    <location>
        <begin position="235"/>
        <end position="450"/>
    </location>
</feature>
<dbReference type="SUPFAM" id="SSF53448">
    <property type="entry name" value="Nucleotide-diphospho-sugar transferases"/>
    <property type="match status" value="1"/>
</dbReference>
<feature type="transmembrane region" description="Helical" evidence="2">
    <location>
        <begin position="41"/>
        <end position="64"/>
    </location>
</feature>
<evidence type="ECO:0000256" key="2">
    <source>
        <dbReference type="SAM" id="Phobius"/>
    </source>
</evidence>
<dbReference type="Proteomes" id="UP000070444">
    <property type="component" value="Unassembled WGS sequence"/>
</dbReference>
<dbReference type="OMA" id="CHMATSG"/>
<feature type="compositionally biased region" description="Low complexity" evidence="1">
    <location>
        <begin position="89"/>
        <end position="102"/>
    </location>
</feature>
<keyword evidence="2" id="KW-0812">Transmembrane</keyword>
<feature type="region of interest" description="Disordered" evidence="1">
    <location>
        <begin position="83"/>
        <end position="102"/>
    </location>
</feature>
<dbReference type="InterPro" id="IPR001173">
    <property type="entry name" value="Glyco_trans_2-like"/>
</dbReference>
<dbReference type="Gene3D" id="3.90.550.10">
    <property type="entry name" value="Spore Coat Polysaccharide Biosynthesis Protein SpsA, Chain A"/>
    <property type="match status" value="1"/>
</dbReference>
<gene>
    <name evidence="4" type="ORF">CONCODRAFT_85670</name>
</gene>
<dbReference type="Pfam" id="PF13632">
    <property type="entry name" value="Glyco_trans_2_3"/>
    <property type="match status" value="1"/>
</dbReference>
<evidence type="ECO:0000256" key="1">
    <source>
        <dbReference type="SAM" id="MobiDB-lite"/>
    </source>
</evidence>
<name>A0A137P4H1_CONC2</name>
<accession>A0A137P4H1</accession>
<proteinExistence type="predicted"/>
<evidence type="ECO:0000259" key="3">
    <source>
        <dbReference type="Pfam" id="PF13632"/>
    </source>
</evidence>
<organism evidence="4 5">
    <name type="scientific">Conidiobolus coronatus (strain ATCC 28846 / CBS 209.66 / NRRL 28638)</name>
    <name type="common">Delacroixia coronata</name>
    <dbReference type="NCBI Taxonomy" id="796925"/>
    <lineage>
        <taxon>Eukaryota</taxon>
        <taxon>Fungi</taxon>
        <taxon>Fungi incertae sedis</taxon>
        <taxon>Zoopagomycota</taxon>
        <taxon>Entomophthoromycotina</taxon>
        <taxon>Entomophthoromycetes</taxon>
        <taxon>Entomophthorales</taxon>
        <taxon>Ancylistaceae</taxon>
        <taxon>Conidiobolus</taxon>
    </lineage>
</organism>
<dbReference type="PANTHER" id="PTHR36851:SF1">
    <property type="entry name" value="GLYCO_TRANS_2-LIKE DOMAIN-CONTAINING PROTEIN"/>
    <property type="match status" value="1"/>
</dbReference>
<keyword evidence="2" id="KW-0472">Membrane</keyword>
<evidence type="ECO:0000313" key="4">
    <source>
        <dbReference type="EMBL" id="KXN69814.1"/>
    </source>
</evidence>
<sequence length="574" mass="65770">MISNLLTKFKNLICDLFAPTLLIITLISLPLGPIYFPRAHIIGLSVFFAIYLINSICQVVKFLVSYKRIVNTIKRYPNQSKNYYDPSDDASPTLTADSSSTSSNSLVDELVDETTSFLPLTIPKRTLMHCFVIPNYKEPLGLLRDTVIRLSKHRYAQTQYTIILAMEASETDSDLKGNMLKEELQHMFREFIVTVHPVNVPGEARGKASNVNYAVRQSYRYLTQERDYSLQDLLVTVSDSDSGIPELYTTKLEEAYHSTHNPNTVIYASPTFFSRNPHNVPAVVRIADIMWSAMVIQNLANLRGMIFPCSNYSLSMELAKKVGWWDPYDEAVGEDLHMFLKCFWNTNTVARGVPVYVPINMCHVEVEGFFANIKARYVQARRHYSAIPDLAYTLKRFFSTSTPTSTTDIMTEWDPANRSWFGRFIDRIMVTYLIIEAQMLPMISGWVMVFAIPLIELAVFLPPESTTNPLAVDPFYKVLYQVVKYTSFALPTSLIIQALSYHTLHMKIEKFLHKPSPGKERNHRNLLDFLWLPVLAVFLMTIPSTVACFMRLFNFNLEYITSEKNFDEESSTHD</sequence>
<feature type="transmembrane region" description="Helical" evidence="2">
    <location>
        <begin position="443"/>
        <end position="462"/>
    </location>
</feature>
<protein>
    <recommendedName>
        <fullName evidence="3">Glycosyltransferase 2-like domain-containing protein</fullName>
    </recommendedName>
</protein>
<feature type="transmembrane region" description="Helical" evidence="2">
    <location>
        <begin position="482"/>
        <end position="504"/>
    </location>
</feature>
<reference evidence="4 5" key="1">
    <citation type="journal article" date="2015" name="Genome Biol. Evol.">
        <title>Phylogenomic analyses indicate that early fungi evolved digesting cell walls of algal ancestors of land plants.</title>
        <authorList>
            <person name="Chang Y."/>
            <person name="Wang S."/>
            <person name="Sekimoto S."/>
            <person name="Aerts A.L."/>
            <person name="Choi C."/>
            <person name="Clum A."/>
            <person name="LaButti K.M."/>
            <person name="Lindquist E.A."/>
            <person name="Yee Ngan C."/>
            <person name="Ohm R.A."/>
            <person name="Salamov A.A."/>
            <person name="Grigoriev I.V."/>
            <person name="Spatafora J.W."/>
            <person name="Berbee M.L."/>
        </authorList>
    </citation>
    <scope>NUCLEOTIDE SEQUENCE [LARGE SCALE GENOMIC DNA]</scope>
    <source>
        <strain evidence="4 5">NRRL 28638</strain>
    </source>
</reference>
<feature type="transmembrane region" description="Helical" evidence="2">
    <location>
        <begin position="529"/>
        <end position="553"/>
    </location>
</feature>
<dbReference type="OrthoDB" id="5819478at2759"/>
<keyword evidence="2" id="KW-1133">Transmembrane helix</keyword>
<dbReference type="PANTHER" id="PTHR36851">
    <property type="entry name" value="UNNAMED PRODUCT"/>
    <property type="match status" value="1"/>
</dbReference>
<keyword evidence="5" id="KW-1185">Reference proteome</keyword>
<dbReference type="EMBL" id="KQ964522">
    <property type="protein sequence ID" value="KXN69814.1"/>
    <property type="molecule type" value="Genomic_DNA"/>
</dbReference>